<name>A0A3R8S543_9BURK</name>
<feature type="domain" description="Hda lid" evidence="1">
    <location>
        <begin position="177"/>
        <end position="235"/>
    </location>
</feature>
<reference evidence="2 3" key="1">
    <citation type="submission" date="2018-12" db="EMBL/GenBank/DDBJ databases">
        <title>The whole draft genome of Aquabacterium sp. SJQ9.</title>
        <authorList>
            <person name="Sun L."/>
            <person name="Gao X."/>
            <person name="Chen W."/>
            <person name="Huang K."/>
        </authorList>
    </citation>
    <scope>NUCLEOTIDE SEQUENCE [LARGE SCALE GENOMIC DNA]</scope>
    <source>
        <strain evidence="2 3">SJQ9</strain>
    </source>
</reference>
<accession>A0A3R8S543</accession>
<evidence type="ECO:0000313" key="2">
    <source>
        <dbReference type="EMBL" id="RRS05685.1"/>
    </source>
</evidence>
<dbReference type="GO" id="GO:0006270">
    <property type="term" value="P:DNA replication initiation"/>
    <property type="evidence" value="ECO:0007669"/>
    <property type="project" value="TreeGrafter"/>
</dbReference>
<proteinExistence type="predicted"/>
<evidence type="ECO:0000313" key="3">
    <source>
        <dbReference type="Proteomes" id="UP000269265"/>
    </source>
</evidence>
<evidence type="ECO:0000259" key="1">
    <source>
        <dbReference type="Pfam" id="PF22688"/>
    </source>
</evidence>
<dbReference type="Gene3D" id="1.10.8.60">
    <property type="match status" value="1"/>
</dbReference>
<keyword evidence="3" id="KW-1185">Reference proteome</keyword>
<dbReference type="InterPro" id="IPR020591">
    <property type="entry name" value="Chromosome_initiator_DnaA-like"/>
</dbReference>
<comment type="caution">
    <text evidence="2">The sequence shown here is derived from an EMBL/GenBank/DDBJ whole genome shotgun (WGS) entry which is preliminary data.</text>
</comment>
<dbReference type="InterPro" id="IPR027417">
    <property type="entry name" value="P-loop_NTPase"/>
</dbReference>
<dbReference type="InterPro" id="IPR055199">
    <property type="entry name" value="Hda_lid"/>
</dbReference>
<dbReference type="Pfam" id="PF22688">
    <property type="entry name" value="Hda_lid"/>
    <property type="match status" value="1"/>
</dbReference>
<sequence length="240" mass="26416">MRQLPLDFEPMAPAGLTQFIAQGNEEVLAWLMAWPDSAQPGTPTYLWGPQGCGKTHLLRGLASQALGAGWHVLWLGRQGFQSWDAPQEQAGTLVLMDDCESLDAPQQHWAFNLFIENAAATAQHEAAGGQGPSTMAIVAAGRVPPVDLPVRDDLRTRLGWGLVFALQALGEEGVKLVLEQECKRRGVRLAEGVLPYLLTHFSRDLGFLMDLLERLDRFALAEQRLVTVPLLKQMLAQETE</sequence>
<gene>
    <name evidence="2" type="ORF">EIP75_05165</name>
</gene>
<dbReference type="Gene3D" id="3.40.50.300">
    <property type="entry name" value="P-loop containing nucleotide triphosphate hydrolases"/>
    <property type="match status" value="1"/>
</dbReference>
<protein>
    <submittedName>
        <fullName evidence="2">DnaA regulatory inactivator Hda</fullName>
    </submittedName>
</protein>
<dbReference type="PANTHER" id="PTHR30050">
    <property type="entry name" value="CHROMOSOMAL REPLICATION INITIATOR PROTEIN DNAA"/>
    <property type="match status" value="1"/>
</dbReference>
<dbReference type="GO" id="GO:0032297">
    <property type="term" value="P:negative regulation of DNA-templated DNA replication initiation"/>
    <property type="evidence" value="ECO:0007669"/>
    <property type="project" value="TreeGrafter"/>
</dbReference>
<dbReference type="PRINTS" id="PR00051">
    <property type="entry name" value="DNAA"/>
</dbReference>
<dbReference type="EMBL" id="RSED01000003">
    <property type="protein sequence ID" value="RRS05685.1"/>
    <property type="molecule type" value="Genomic_DNA"/>
</dbReference>
<dbReference type="OrthoDB" id="9784878at2"/>
<dbReference type="PANTHER" id="PTHR30050:SF5">
    <property type="entry name" value="DNAA REGULATORY INACTIVATOR HDA"/>
    <property type="match status" value="1"/>
</dbReference>
<dbReference type="AlphaFoldDB" id="A0A3R8S543"/>
<dbReference type="Proteomes" id="UP000269265">
    <property type="component" value="Unassembled WGS sequence"/>
</dbReference>
<organism evidence="2 3">
    <name type="scientific">Aquabacterium soli</name>
    <dbReference type="NCBI Taxonomy" id="2493092"/>
    <lineage>
        <taxon>Bacteria</taxon>
        <taxon>Pseudomonadati</taxon>
        <taxon>Pseudomonadota</taxon>
        <taxon>Betaproteobacteria</taxon>
        <taxon>Burkholderiales</taxon>
        <taxon>Aquabacterium</taxon>
    </lineage>
</organism>
<dbReference type="SUPFAM" id="SSF52540">
    <property type="entry name" value="P-loop containing nucleoside triphosphate hydrolases"/>
    <property type="match status" value="1"/>
</dbReference>